<feature type="transmembrane region" description="Helical" evidence="10">
    <location>
        <begin position="1140"/>
        <end position="1163"/>
    </location>
</feature>
<dbReference type="Gene3D" id="2.10.50.10">
    <property type="entry name" value="Tumor Necrosis Factor Receptor, subunit A, domain 2"/>
    <property type="match status" value="1"/>
</dbReference>
<dbReference type="InterPro" id="IPR022333">
    <property type="entry name" value="TNFR_19-like"/>
</dbReference>
<dbReference type="Pfam" id="PF12606">
    <property type="entry name" value="RELT"/>
    <property type="match status" value="1"/>
</dbReference>
<keyword evidence="8 10" id="KW-0472">Membrane</keyword>
<evidence type="ECO:0000256" key="1">
    <source>
        <dbReference type="ARBA" id="ARBA00004162"/>
    </source>
</evidence>
<gene>
    <name evidence="11" type="ORF">DR999_PMT13511</name>
</gene>
<dbReference type="Pfam" id="PF19056">
    <property type="entry name" value="WD40_2"/>
    <property type="match status" value="1"/>
</dbReference>
<keyword evidence="3" id="KW-1003">Cell membrane</keyword>
<protein>
    <submittedName>
        <fullName evidence="11">Fibroblast growth factor 5</fullName>
    </submittedName>
</protein>
<dbReference type="SUPFAM" id="SSF50978">
    <property type="entry name" value="WD40 repeat-like"/>
    <property type="match status" value="1"/>
</dbReference>
<comment type="subcellular location">
    <subcellularLocation>
        <location evidence="1">Cell membrane</location>
        <topology evidence="1">Single-pass membrane protein</topology>
    </subcellularLocation>
</comment>
<dbReference type="InterPro" id="IPR022248">
    <property type="entry name" value="TNF_rcpt_RELT"/>
</dbReference>
<accession>A0A4D9E635</accession>
<dbReference type="InterPro" id="IPR034048">
    <property type="entry name" value="TNFRSF19L_N"/>
</dbReference>
<feature type="region of interest" description="Disordered" evidence="9">
    <location>
        <begin position="1352"/>
        <end position="1392"/>
    </location>
</feature>
<sequence>MLLLHPALSERLALFCSSFPQAVPQVAQIKVGLLHSKYVRADAQRNIKQVAEKINKGMKSAEEVERNARIVQEIESHIEGMEDLQAPLRRFLRQEMVVEVKAVGGKKDRSLFLFTDLLVCTTLKRKSGSLRRSSMSLYTAASVIDIASKYKLLWKLPLEDVDILLPDAPCHSVWHTGASQSTNRESIQKTICRLDEDLSTLGQVSKLSETLSFAHQSLDDVIKDLMAAIHRELAEKQSLSFTMSFPPNKVELTATKADGTESFIFEFPNPDARHGFEQAFEDTKKKLASHKNCLDPEFLKAIPIMKTRSGMQFSCASPSHSSPENTYEVWVCNSDGYVGQVCLLSIKKEPTVEACIAVCSARILCIAAVPGLKRSFRERPESLVSPTSEPVPSALDDSGPQQCLHISISGSSIELSEPMDSANRELMPFDSDDTDDESSPSPSGTLQSQASHSTISSSFGNEEIPSSKDVAAETTSSEEEQDPGFLPISSTFSQNRNSESPMDGRAMRRSSRGSFTRGSLEDLLSIDPEAYQSSMWLGTEDGCIHVYQSSDNIRNRKNSMKMQHSASVMCILYLDNQVFVSLANGELVVYQREAGHFWDPQNSKSLSLGSPGSPVTKMVSVAGKLWCGCQNRVVILNTATLLQEHTFHIGQDSNRSVTCMVSCSPGIWIALQSSAQVRLYHATSYEQLAEVDITPLVHKMLAGSDAIIRQHKAACLRITALLVCKDLLWIGTSAGVVLTLSITANVTSLKTPLTPVGLSQGHTGHVRFLTSIELPDSFDIIFPLPRDPGTEKLSDAEKRDLARHRSSNMVLSKSKMLVISGGDGYEDFRLTNSSETPESANRRIHFTATFTGIPAHNAPCSSCQRQPLQHLQGAGQDGIGPVCLSNVWGSKVLNLKVEGWTGREERSYMKGPILPDLPVKVNGALWGAQRYCKDGSAPGYTWEDASDSFRGLLQSSALRMKRNLVCWSLIVFLALLSRYRAWVLACGEQEYWTVEGDCAPCAGCPPGEEPDRKCGSGQGLGMTCRACSPGTFSASHGTAPCLPQTACEARKRVHASPGTAAADSRCGGCMPGFYSPEGETDPTAECLPCSSAPKGMPGCPGAKQWLTRLVRNVEALHRRDERAASNGTRDGKREEHTTQYAVLAIVPVFCVMGLLGILFCNLLKKKGYHCTAHKESDEDVAKAERGGNNSAYRIEDANQDTIGVLVQLITEKKENAAALEELLKEYHSKQVVQTSHKPATSRLHFLPHIPHICRHQHHLHTVQGLATRSGPSCTRCCQKKWPEVLLSPEAAATAAAATIPTPASIAPKPAKPGGKASRPGEITILSVGRFRVARIPEQKPNPPEVKTILECSGAEPADSPRSGLPAEQKPVVGNGARSKWLKTADSQQEVII</sequence>
<dbReference type="STRING" id="55544.A0A4D9E635"/>
<feature type="region of interest" description="Disordered" evidence="9">
    <location>
        <begin position="379"/>
        <end position="400"/>
    </location>
</feature>
<evidence type="ECO:0000256" key="6">
    <source>
        <dbReference type="ARBA" id="ARBA00022692"/>
    </source>
</evidence>
<evidence type="ECO:0000256" key="8">
    <source>
        <dbReference type="ARBA" id="ARBA00023136"/>
    </source>
</evidence>
<feature type="compositionally biased region" description="Polar residues" evidence="9">
    <location>
        <begin position="488"/>
        <end position="500"/>
    </location>
</feature>
<feature type="region of interest" description="Disordered" evidence="9">
    <location>
        <begin position="423"/>
        <end position="514"/>
    </location>
</feature>
<dbReference type="OrthoDB" id="4066896at2759"/>
<dbReference type="InterPro" id="IPR011993">
    <property type="entry name" value="PH-like_dom_sf"/>
</dbReference>
<keyword evidence="7 10" id="KW-1133">Transmembrane helix</keyword>
<dbReference type="Gene3D" id="2.30.29.30">
    <property type="entry name" value="Pleckstrin-homology domain (PH domain)/Phosphotyrosine-binding domain (PTB)"/>
    <property type="match status" value="1"/>
</dbReference>
<evidence type="ECO:0000256" key="3">
    <source>
        <dbReference type="ARBA" id="ARBA00022475"/>
    </source>
</evidence>
<name>A0A4D9E635_9SAUR</name>
<keyword evidence="5" id="KW-0344">Guanine-nucleotide releasing factor</keyword>
<keyword evidence="12" id="KW-1185">Reference proteome</keyword>
<dbReference type="FunFam" id="2.30.29.30:FF:000434">
    <property type="entry name" value="Rho guanine nucleotide exchange factor 17"/>
    <property type="match status" value="1"/>
</dbReference>
<evidence type="ECO:0000256" key="10">
    <source>
        <dbReference type="SAM" id="Phobius"/>
    </source>
</evidence>
<keyword evidence="6 10" id="KW-0812">Transmembrane</keyword>
<dbReference type="PANTHER" id="PTHR12877:SF15">
    <property type="entry name" value="RHO GUANINE NUCLEOTIDE EXCHANGE FACTOR 17"/>
    <property type="match status" value="1"/>
</dbReference>
<dbReference type="SUPFAM" id="SSF50729">
    <property type="entry name" value="PH domain-like"/>
    <property type="match status" value="1"/>
</dbReference>
<dbReference type="InterPro" id="IPR039919">
    <property type="entry name" value="ARHGEF10/ARHGEF17"/>
</dbReference>
<dbReference type="EMBL" id="QXTE01000147">
    <property type="protein sequence ID" value="TFK04045.1"/>
    <property type="molecule type" value="Genomic_DNA"/>
</dbReference>
<feature type="compositionally biased region" description="Low complexity" evidence="9">
    <location>
        <begin position="439"/>
        <end position="458"/>
    </location>
</feature>
<dbReference type="GO" id="GO:0005886">
    <property type="term" value="C:plasma membrane"/>
    <property type="evidence" value="ECO:0007669"/>
    <property type="project" value="UniProtKB-SubCell"/>
</dbReference>
<evidence type="ECO:0000313" key="11">
    <source>
        <dbReference type="EMBL" id="TFK04045.1"/>
    </source>
</evidence>
<dbReference type="FunFam" id="2.130.10.10:FF:000206">
    <property type="entry name" value="Rho guanine nucleotide exchange factor 17"/>
    <property type="match status" value="1"/>
</dbReference>
<comment type="caution">
    <text evidence="11">The sequence shown here is derived from an EMBL/GenBank/DDBJ whole genome shotgun (WGS) entry which is preliminary data.</text>
</comment>
<keyword evidence="4" id="KW-0597">Phosphoprotein</keyword>
<reference evidence="11 12" key="1">
    <citation type="submission" date="2019-04" db="EMBL/GenBank/DDBJ databases">
        <title>Draft genome of the big-headed turtle Platysternon megacephalum.</title>
        <authorList>
            <person name="Gong S."/>
        </authorList>
    </citation>
    <scope>NUCLEOTIDE SEQUENCE [LARGE SCALE GENOMIC DNA]</scope>
    <source>
        <strain evidence="11">DO16091913</strain>
        <tissue evidence="11">Muscle</tissue>
    </source>
</reference>
<dbReference type="InterPro" id="IPR015943">
    <property type="entry name" value="WD40/YVTN_repeat-like_dom_sf"/>
</dbReference>
<evidence type="ECO:0000256" key="9">
    <source>
        <dbReference type="SAM" id="MobiDB-lite"/>
    </source>
</evidence>
<dbReference type="Proteomes" id="UP000297703">
    <property type="component" value="Unassembled WGS sequence"/>
</dbReference>
<dbReference type="CDD" id="cd13419">
    <property type="entry name" value="TNFRSF19L"/>
    <property type="match status" value="1"/>
</dbReference>
<dbReference type="Gene3D" id="2.130.10.10">
    <property type="entry name" value="YVTN repeat-like/Quinoprotein amine dehydrogenase"/>
    <property type="match status" value="1"/>
</dbReference>
<evidence type="ECO:0000256" key="4">
    <source>
        <dbReference type="ARBA" id="ARBA00022553"/>
    </source>
</evidence>
<dbReference type="GO" id="GO:0005085">
    <property type="term" value="F:guanyl-nucleotide exchange factor activity"/>
    <property type="evidence" value="ECO:0007669"/>
    <property type="project" value="UniProtKB-KW"/>
</dbReference>
<reference evidence="11 12" key="2">
    <citation type="submission" date="2019-04" db="EMBL/GenBank/DDBJ databases">
        <title>The genome sequence of big-headed turtle.</title>
        <authorList>
            <person name="Gong S."/>
        </authorList>
    </citation>
    <scope>NUCLEOTIDE SEQUENCE [LARGE SCALE GENOMIC DNA]</scope>
    <source>
        <strain evidence="11">DO16091913</strain>
        <tissue evidence="11">Muscle</tissue>
    </source>
</reference>
<comment type="similarity">
    <text evidence="2">Belongs to the RELT family.</text>
</comment>
<evidence type="ECO:0000313" key="12">
    <source>
        <dbReference type="Proteomes" id="UP000297703"/>
    </source>
</evidence>
<dbReference type="Pfam" id="PF19057">
    <property type="entry name" value="PH_19"/>
    <property type="match status" value="1"/>
</dbReference>
<evidence type="ECO:0000256" key="2">
    <source>
        <dbReference type="ARBA" id="ARBA00008688"/>
    </source>
</evidence>
<dbReference type="PRINTS" id="PR01970">
    <property type="entry name" value="TNFACTORR19L"/>
</dbReference>
<dbReference type="InterPro" id="IPR036322">
    <property type="entry name" value="WD40_repeat_dom_sf"/>
</dbReference>
<evidence type="ECO:0000256" key="5">
    <source>
        <dbReference type="ARBA" id="ARBA00022658"/>
    </source>
</evidence>
<dbReference type="GO" id="GO:0030036">
    <property type="term" value="P:actin cytoskeleton organization"/>
    <property type="evidence" value="ECO:0007669"/>
    <property type="project" value="TreeGrafter"/>
</dbReference>
<proteinExistence type="inferred from homology"/>
<organism evidence="11 12">
    <name type="scientific">Platysternon megacephalum</name>
    <name type="common">big-headed turtle</name>
    <dbReference type="NCBI Taxonomy" id="55544"/>
    <lineage>
        <taxon>Eukaryota</taxon>
        <taxon>Metazoa</taxon>
        <taxon>Chordata</taxon>
        <taxon>Craniata</taxon>
        <taxon>Vertebrata</taxon>
        <taxon>Euteleostomi</taxon>
        <taxon>Archelosauria</taxon>
        <taxon>Testudinata</taxon>
        <taxon>Testudines</taxon>
        <taxon>Cryptodira</taxon>
        <taxon>Durocryptodira</taxon>
        <taxon>Testudinoidea</taxon>
        <taxon>Platysternidae</taxon>
        <taxon>Platysternon</taxon>
    </lineage>
</organism>
<dbReference type="PANTHER" id="PTHR12877">
    <property type="entry name" value="RHO GUANINE NUCLEOTIDE EXCHANGE FACTOR"/>
    <property type="match status" value="1"/>
</dbReference>
<evidence type="ECO:0000256" key="7">
    <source>
        <dbReference type="ARBA" id="ARBA00022989"/>
    </source>
</evidence>